<evidence type="ECO:0000313" key="4">
    <source>
        <dbReference type="Proteomes" id="UP000627781"/>
    </source>
</evidence>
<organism evidence="3 4">
    <name type="scientific">Clostridium cibarium</name>
    <dbReference type="NCBI Taxonomy" id="2762247"/>
    <lineage>
        <taxon>Bacteria</taxon>
        <taxon>Bacillati</taxon>
        <taxon>Bacillota</taxon>
        <taxon>Clostridia</taxon>
        <taxon>Eubacteriales</taxon>
        <taxon>Clostridiaceae</taxon>
        <taxon>Clostridium</taxon>
    </lineage>
</organism>
<dbReference type="EMBL" id="JACSRA010000018">
    <property type="protein sequence ID" value="MBD7912022.1"/>
    <property type="molecule type" value="Genomic_DNA"/>
</dbReference>
<dbReference type="InterPro" id="IPR001387">
    <property type="entry name" value="Cro/C1-type_HTH"/>
</dbReference>
<dbReference type="RefSeq" id="WP_143314788.1">
    <property type="nucleotide sequence ID" value="NZ_JACSRA010000018.1"/>
</dbReference>
<evidence type="ECO:0000259" key="2">
    <source>
        <dbReference type="PROSITE" id="PS50943"/>
    </source>
</evidence>
<reference evidence="3 4" key="1">
    <citation type="submission" date="2020-08" db="EMBL/GenBank/DDBJ databases">
        <title>A Genomic Blueprint of the Chicken Gut Microbiome.</title>
        <authorList>
            <person name="Gilroy R."/>
            <person name="Ravi A."/>
            <person name="Getino M."/>
            <person name="Pursley I."/>
            <person name="Horton D.L."/>
            <person name="Alikhan N.-F."/>
            <person name="Baker D."/>
            <person name="Gharbi K."/>
            <person name="Hall N."/>
            <person name="Watson M."/>
            <person name="Adriaenssens E.M."/>
            <person name="Foster-Nyarko E."/>
            <person name="Jarju S."/>
            <person name="Secka A."/>
            <person name="Antonio M."/>
            <person name="Oren A."/>
            <person name="Chaudhuri R."/>
            <person name="La Ragione R.M."/>
            <person name="Hildebrand F."/>
            <person name="Pallen M.J."/>
        </authorList>
    </citation>
    <scope>NUCLEOTIDE SEQUENCE [LARGE SCALE GENOMIC DNA]</scope>
    <source>
        <strain evidence="3 4">Sa3CVN1</strain>
    </source>
</reference>
<dbReference type="PANTHER" id="PTHR46558:SF11">
    <property type="entry name" value="HTH-TYPE TRANSCRIPTIONAL REGULATOR XRE"/>
    <property type="match status" value="1"/>
</dbReference>
<keyword evidence="4" id="KW-1185">Reference proteome</keyword>
<evidence type="ECO:0000313" key="3">
    <source>
        <dbReference type="EMBL" id="MBD7912022.1"/>
    </source>
</evidence>
<comment type="caution">
    <text evidence="3">The sequence shown here is derived from an EMBL/GenBank/DDBJ whole genome shotgun (WGS) entry which is preliminary data.</text>
</comment>
<sequence>MIALSDRLKELRKENNMTQSDLGKILGVGKTTISMYENGNSTPNDEIKIKIANYFNISLDYLLGKSEIRNYNNTIKPMDKINKLVKENNINTLAAHFEGEEFTEDDLEDIENFIRYVISKKKK</sequence>
<dbReference type="PANTHER" id="PTHR46558">
    <property type="entry name" value="TRACRIPTIONAL REGULATORY PROTEIN-RELATED-RELATED"/>
    <property type="match status" value="1"/>
</dbReference>
<dbReference type="Gene3D" id="1.10.260.40">
    <property type="entry name" value="lambda repressor-like DNA-binding domains"/>
    <property type="match status" value="1"/>
</dbReference>
<dbReference type="Proteomes" id="UP000627781">
    <property type="component" value="Unassembled WGS sequence"/>
</dbReference>
<proteinExistence type="predicted"/>
<accession>A0ABR8PV56</accession>
<dbReference type="Pfam" id="PF01381">
    <property type="entry name" value="HTH_3"/>
    <property type="match status" value="1"/>
</dbReference>
<name>A0ABR8PV56_9CLOT</name>
<dbReference type="SUPFAM" id="SSF47413">
    <property type="entry name" value="lambda repressor-like DNA-binding domains"/>
    <property type="match status" value="1"/>
</dbReference>
<dbReference type="InterPro" id="IPR010982">
    <property type="entry name" value="Lambda_DNA-bd_dom_sf"/>
</dbReference>
<feature type="domain" description="HTH cro/C1-type" evidence="2">
    <location>
        <begin position="8"/>
        <end position="62"/>
    </location>
</feature>
<dbReference type="SMART" id="SM00530">
    <property type="entry name" value="HTH_XRE"/>
    <property type="match status" value="1"/>
</dbReference>
<dbReference type="PROSITE" id="PS50943">
    <property type="entry name" value="HTH_CROC1"/>
    <property type="match status" value="1"/>
</dbReference>
<evidence type="ECO:0000256" key="1">
    <source>
        <dbReference type="ARBA" id="ARBA00023125"/>
    </source>
</evidence>
<gene>
    <name evidence="3" type="ORF">H9661_11700</name>
</gene>
<dbReference type="CDD" id="cd00093">
    <property type="entry name" value="HTH_XRE"/>
    <property type="match status" value="1"/>
</dbReference>
<keyword evidence="1" id="KW-0238">DNA-binding</keyword>
<protein>
    <submittedName>
        <fullName evidence="3">Helix-turn-helix transcriptional regulator</fullName>
    </submittedName>
</protein>